<reference evidence="1 2" key="1">
    <citation type="journal article" date="2021" name="Int. J. Syst. Evol. Microbiol.">
        <title>Reticulibacter mediterranei gen. nov., sp. nov., within the new family Reticulibacteraceae fam. nov., and Ktedonospora formicarum gen. nov., sp. nov., Ktedonobacter robiniae sp. nov., Dictyobacter formicarum sp. nov. and Dictyobacter arantiisoli sp. nov., belonging to the class Ktedonobacteria.</title>
        <authorList>
            <person name="Yabe S."/>
            <person name="Zheng Y."/>
            <person name="Wang C.M."/>
            <person name="Sakai Y."/>
            <person name="Abe K."/>
            <person name="Yokota A."/>
            <person name="Donadio S."/>
            <person name="Cavaletti L."/>
            <person name="Monciardini P."/>
        </authorList>
    </citation>
    <scope>NUCLEOTIDE SEQUENCE [LARGE SCALE GENOMIC DNA]</scope>
    <source>
        <strain evidence="1 2">SOSP1-30</strain>
    </source>
</reference>
<accession>A0ABQ3UZQ7</accession>
<organism evidence="1 2">
    <name type="scientific">Ktedonobacter robiniae</name>
    <dbReference type="NCBI Taxonomy" id="2778365"/>
    <lineage>
        <taxon>Bacteria</taxon>
        <taxon>Bacillati</taxon>
        <taxon>Chloroflexota</taxon>
        <taxon>Ktedonobacteria</taxon>
        <taxon>Ktedonobacterales</taxon>
        <taxon>Ktedonobacteraceae</taxon>
        <taxon>Ktedonobacter</taxon>
    </lineage>
</organism>
<evidence type="ECO:0000313" key="2">
    <source>
        <dbReference type="Proteomes" id="UP000654345"/>
    </source>
</evidence>
<evidence type="ECO:0000313" key="1">
    <source>
        <dbReference type="EMBL" id="GHO58147.1"/>
    </source>
</evidence>
<protein>
    <submittedName>
        <fullName evidence="1">Uncharacterized protein</fullName>
    </submittedName>
</protein>
<sequence length="55" mass="6022">MVIDVENNAYEREDTKTYEKDILSGLLFPPGHLENAGLTESASSQVLLSALVVSR</sequence>
<keyword evidence="2" id="KW-1185">Reference proteome</keyword>
<name>A0ABQ3UZQ7_9CHLR</name>
<gene>
    <name evidence="1" type="ORF">KSB_66220</name>
</gene>
<proteinExistence type="predicted"/>
<dbReference type="EMBL" id="BNJG01000002">
    <property type="protein sequence ID" value="GHO58147.1"/>
    <property type="molecule type" value="Genomic_DNA"/>
</dbReference>
<comment type="caution">
    <text evidence="1">The sequence shown here is derived from an EMBL/GenBank/DDBJ whole genome shotgun (WGS) entry which is preliminary data.</text>
</comment>
<dbReference type="Proteomes" id="UP000654345">
    <property type="component" value="Unassembled WGS sequence"/>
</dbReference>